<dbReference type="EnsemblPlants" id="AVESA.00010b.r2.7DG1389780.1">
    <property type="protein sequence ID" value="AVESA.00010b.r2.7DG1389780.1.CDS.1"/>
    <property type="gene ID" value="AVESA.00010b.r2.7DG1389780"/>
</dbReference>
<evidence type="ECO:0000313" key="2">
    <source>
        <dbReference type="Proteomes" id="UP001732700"/>
    </source>
</evidence>
<evidence type="ECO:0000313" key="1">
    <source>
        <dbReference type="EnsemblPlants" id="AVESA.00010b.r2.7DG1389780.1.CDS.1"/>
    </source>
</evidence>
<organism evidence="1 2">
    <name type="scientific">Avena sativa</name>
    <name type="common">Oat</name>
    <dbReference type="NCBI Taxonomy" id="4498"/>
    <lineage>
        <taxon>Eukaryota</taxon>
        <taxon>Viridiplantae</taxon>
        <taxon>Streptophyta</taxon>
        <taxon>Embryophyta</taxon>
        <taxon>Tracheophyta</taxon>
        <taxon>Spermatophyta</taxon>
        <taxon>Magnoliopsida</taxon>
        <taxon>Liliopsida</taxon>
        <taxon>Poales</taxon>
        <taxon>Poaceae</taxon>
        <taxon>BOP clade</taxon>
        <taxon>Pooideae</taxon>
        <taxon>Poodae</taxon>
        <taxon>Poeae</taxon>
        <taxon>Poeae Chloroplast Group 1 (Aveneae type)</taxon>
        <taxon>Aveninae</taxon>
        <taxon>Avena</taxon>
    </lineage>
</organism>
<sequence>MVVLMEYAPGVGVSQKRKGAEDPGLFSCPGDGVPVSCRATKMRRLACAGTGHDLPVTASVGAETDVVMTEDPPAPLPGAAEGESAVVVYAPAADAARAGGWIGQHRLRPWASLSAGAEWIRDMLREADSRTVRAALSGAWEEGGADLAMVPWVAGPAPRVADQVSTAAETVDEGEEEDAEGTAAMDVEEEIGHHLPAGCGEGYLWRWPQHCLAPPPQLPAVGQASPAVGSW</sequence>
<protein>
    <submittedName>
        <fullName evidence="1">Uncharacterized protein</fullName>
    </submittedName>
</protein>
<dbReference type="Proteomes" id="UP001732700">
    <property type="component" value="Chromosome 7D"/>
</dbReference>
<proteinExistence type="predicted"/>
<name>A0ACD6AI18_AVESA</name>
<keyword evidence="2" id="KW-1185">Reference proteome</keyword>
<accession>A0ACD6AI18</accession>
<reference evidence="1" key="1">
    <citation type="submission" date="2021-05" db="EMBL/GenBank/DDBJ databases">
        <authorList>
            <person name="Scholz U."/>
            <person name="Mascher M."/>
            <person name="Fiebig A."/>
        </authorList>
    </citation>
    <scope>NUCLEOTIDE SEQUENCE [LARGE SCALE GENOMIC DNA]</scope>
</reference>
<reference evidence="1" key="2">
    <citation type="submission" date="2025-09" db="UniProtKB">
        <authorList>
            <consortium name="EnsemblPlants"/>
        </authorList>
    </citation>
    <scope>IDENTIFICATION</scope>
</reference>